<sequence length="473" mass="49588">MHEQLTTTGQVPDTAPEVSSKVMRKVASVSLIGNMIEFYDFFIYATAAALVFPHLFFPALGDSAGAVASFATLGVAFVARPVGSVVFGHMGDRLGRKRTLVITLLTMGLATLIVGLMPTASQIGVAAPIIIVVLRLLQGLAAGGEWAGAVLYAAEYAPGNRRGFWSSFPPTGSGLALALGNSAYILVGLFTNDESFMSYGWRIPFLFSAVLVVVGLYIRLRTAETPIFKQHLKSGETTRAPLGEALRAQPRQVLLSAGSVLVIFVLYFVGSTYFISYGTADLGHSRNAVLAVVMAGGLAYAAACLAFGRLSDTYGRRRMLMLATGLGAVWSFVAFPLAGTGSLVAFAVSAIGFLAISGAANGPLGSFFAELYRTHYRYTAAALSYNVGAVLGGGVPPLIIASMVASLGIMSLAWFLAGVGAFSVACLLLLSETRTRKLDADHEVSGRRGDGPECDRRPDSGAVGAQAPEQSSN</sequence>
<protein>
    <submittedName>
        <fullName evidence="10">MFS transporter</fullName>
    </submittedName>
</protein>
<feature type="transmembrane region" description="Helical" evidence="8">
    <location>
        <begin position="344"/>
        <end position="371"/>
    </location>
</feature>
<feature type="transmembrane region" description="Helical" evidence="8">
    <location>
        <begin position="164"/>
        <end position="187"/>
    </location>
</feature>
<name>A0ABY9V663_9ACTN</name>
<feature type="transmembrane region" description="Helical" evidence="8">
    <location>
        <begin position="383"/>
        <end position="405"/>
    </location>
</feature>
<evidence type="ECO:0000256" key="1">
    <source>
        <dbReference type="ARBA" id="ARBA00004651"/>
    </source>
</evidence>
<dbReference type="PROSITE" id="PS00217">
    <property type="entry name" value="SUGAR_TRANSPORT_2"/>
    <property type="match status" value="1"/>
</dbReference>
<feature type="transmembrane region" description="Helical" evidence="8">
    <location>
        <begin position="288"/>
        <end position="307"/>
    </location>
</feature>
<keyword evidence="3" id="KW-1003">Cell membrane</keyword>
<accession>A0ABY9V663</accession>
<comment type="subcellular location">
    <subcellularLocation>
        <location evidence="1">Cell membrane</location>
        <topology evidence="1">Multi-pass membrane protein</topology>
    </subcellularLocation>
</comment>
<feature type="compositionally biased region" description="Basic and acidic residues" evidence="7">
    <location>
        <begin position="440"/>
        <end position="459"/>
    </location>
</feature>
<reference evidence="10 11" key="1">
    <citation type="submission" date="2023-02" db="EMBL/GenBank/DDBJ databases">
        <title>Streptomyces sp. SCA4-21 with antifungal activity against Fusarium oxysporum f. sp. cubense, Streptomyces sp. SCA2-17 with antifungal activity against Fusarium oxysporum f. sp. cubense.</title>
        <authorList>
            <person name="Qi D."/>
        </authorList>
    </citation>
    <scope>NUCLEOTIDE SEQUENCE [LARGE SCALE GENOMIC DNA]</scope>
    <source>
        <strain evidence="10 11">SCA4-21</strain>
    </source>
</reference>
<gene>
    <name evidence="10" type="ORF">PS467_36095</name>
</gene>
<evidence type="ECO:0000256" key="8">
    <source>
        <dbReference type="SAM" id="Phobius"/>
    </source>
</evidence>
<feature type="transmembrane region" description="Helical" evidence="8">
    <location>
        <begin position="66"/>
        <end position="87"/>
    </location>
</feature>
<feature type="transmembrane region" description="Helical" evidence="8">
    <location>
        <begin position="411"/>
        <end position="430"/>
    </location>
</feature>
<dbReference type="SUPFAM" id="SSF103473">
    <property type="entry name" value="MFS general substrate transporter"/>
    <property type="match status" value="1"/>
</dbReference>
<evidence type="ECO:0000256" key="7">
    <source>
        <dbReference type="SAM" id="MobiDB-lite"/>
    </source>
</evidence>
<dbReference type="EMBL" id="CP117522">
    <property type="protein sequence ID" value="WNF00363.1"/>
    <property type="molecule type" value="Genomic_DNA"/>
</dbReference>
<feature type="transmembrane region" description="Helical" evidence="8">
    <location>
        <begin position="319"/>
        <end position="338"/>
    </location>
</feature>
<feature type="transmembrane region" description="Helical" evidence="8">
    <location>
        <begin position="123"/>
        <end position="152"/>
    </location>
</feature>
<evidence type="ECO:0000256" key="6">
    <source>
        <dbReference type="ARBA" id="ARBA00023136"/>
    </source>
</evidence>
<dbReference type="CDD" id="cd17369">
    <property type="entry name" value="MFS_ShiA_like"/>
    <property type="match status" value="1"/>
</dbReference>
<dbReference type="PANTHER" id="PTHR43045">
    <property type="entry name" value="SHIKIMATE TRANSPORTER"/>
    <property type="match status" value="1"/>
</dbReference>
<evidence type="ECO:0000256" key="5">
    <source>
        <dbReference type="ARBA" id="ARBA00022989"/>
    </source>
</evidence>
<dbReference type="Proteomes" id="UP001305606">
    <property type="component" value="Chromosome"/>
</dbReference>
<evidence type="ECO:0000259" key="9">
    <source>
        <dbReference type="PROSITE" id="PS50850"/>
    </source>
</evidence>
<dbReference type="PANTHER" id="PTHR43045:SF2">
    <property type="entry name" value="INNER MEMBRANE METABOLITE TRANSPORT PROTEIN YHJE"/>
    <property type="match status" value="1"/>
</dbReference>
<keyword evidence="11" id="KW-1185">Reference proteome</keyword>
<evidence type="ECO:0000256" key="3">
    <source>
        <dbReference type="ARBA" id="ARBA00022475"/>
    </source>
</evidence>
<keyword evidence="6 8" id="KW-0472">Membrane</keyword>
<feature type="transmembrane region" description="Helical" evidence="8">
    <location>
        <begin position="199"/>
        <end position="220"/>
    </location>
</feature>
<feature type="transmembrane region" description="Helical" evidence="8">
    <location>
        <begin position="253"/>
        <end position="276"/>
    </location>
</feature>
<proteinExistence type="predicted"/>
<dbReference type="PROSITE" id="PS50850">
    <property type="entry name" value="MFS"/>
    <property type="match status" value="1"/>
</dbReference>
<organism evidence="10 11">
    <name type="scientific">Streptomyces luomodiensis</name>
    <dbReference type="NCBI Taxonomy" id="3026192"/>
    <lineage>
        <taxon>Bacteria</taxon>
        <taxon>Bacillati</taxon>
        <taxon>Actinomycetota</taxon>
        <taxon>Actinomycetes</taxon>
        <taxon>Kitasatosporales</taxon>
        <taxon>Streptomycetaceae</taxon>
        <taxon>Streptomyces</taxon>
    </lineage>
</organism>
<evidence type="ECO:0000313" key="10">
    <source>
        <dbReference type="EMBL" id="WNF00363.1"/>
    </source>
</evidence>
<dbReference type="InterPro" id="IPR005829">
    <property type="entry name" value="Sugar_transporter_CS"/>
</dbReference>
<dbReference type="InterPro" id="IPR036259">
    <property type="entry name" value="MFS_trans_sf"/>
</dbReference>
<evidence type="ECO:0000313" key="11">
    <source>
        <dbReference type="Proteomes" id="UP001305606"/>
    </source>
</evidence>
<evidence type="ECO:0000256" key="2">
    <source>
        <dbReference type="ARBA" id="ARBA00022448"/>
    </source>
</evidence>
<evidence type="ECO:0000256" key="4">
    <source>
        <dbReference type="ARBA" id="ARBA00022692"/>
    </source>
</evidence>
<feature type="region of interest" description="Disordered" evidence="7">
    <location>
        <begin position="440"/>
        <end position="473"/>
    </location>
</feature>
<dbReference type="InterPro" id="IPR020846">
    <property type="entry name" value="MFS_dom"/>
</dbReference>
<feature type="domain" description="Major facilitator superfamily (MFS) profile" evidence="9">
    <location>
        <begin position="26"/>
        <end position="435"/>
    </location>
</feature>
<keyword evidence="5 8" id="KW-1133">Transmembrane helix</keyword>
<keyword evidence="4 8" id="KW-0812">Transmembrane</keyword>
<dbReference type="Pfam" id="PF07690">
    <property type="entry name" value="MFS_1"/>
    <property type="match status" value="1"/>
</dbReference>
<keyword evidence="2" id="KW-0813">Transport</keyword>
<dbReference type="RefSeq" id="WP_311038757.1">
    <property type="nucleotide sequence ID" value="NZ_CP117522.1"/>
</dbReference>
<dbReference type="Gene3D" id="1.20.1250.20">
    <property type="entry name" value="MFS general substrate transporter like domains"/>
    <property type="match status" value="1"/>
</dbReference>
<feature type="transmembrane region" description="Helical" evidence="8">
    <location>
        <begin position="99"/>
        <end position="117"/>
    </location>
</feature>
<dbReference type="InterPro" id="IPR011701">
    <property type="entry name" value="MFS"/>
</dbReference>